<keyword evidence="1" id="KW-0479">Metal-binding</keyword>
<keyword evidence="9" id="KW-1185">Reference proteome</keyword>
<feature type="domain" description="GRF-type" evidence="7">
    <location>
        <begin position="118"/>
        <end position="161"/>
    </location>
</feature>
<name>A0ABU6WEX1_9FABA</name>
<keyword evidence="3" id="KW-0862">Zinc</keyword>
<evidence type="ECO:0000256" key="1">
    <source>
        <dbReference type="ARBA" id="ARBA00022723"/>
    </source>
</evidence>
<proteinExistence type="predicted"/>
<feature type="region of interest" description="Disordered" evidence="6">
    <location>
        <begin position="79"/>
        <end position="98"/>
    </location>
</feature>
<comment type="caution">
    <text evidence="8">The sequence shown here is derived from an EMBL/GenBank/DDBJ whole genome shotgun (WGS) entry which is preliminary data.</text>
</comment>
<accession>A0ABU6WEX1</accession>
<sequence>MPSIIEFSGRCCHSVSSASHRVTEQADVDVNGADVDVTVTAWQASLLPHSKRHRFGENSNTRRSLTTLLVFAKMDSHGKSATSRRSAGGGIGERSSSSTHCFSPAKAKDEMNGVAPKCHCGFHVVLYLSKTTSNPNRLFFGCPFFKMREPHCKFFLWLDKHASKFGRVEEVNAHRVEYDDAEVEFARLKIETRLSELENRVALIEQSSRRRLL</sequence>
<dbReference type="InterPro" id="IPR010666">
    <property type="entry name" value="Znf_GRF"/>
</dbReference>
<dbReference type="PANTHER" id="PTHR33680:SF1">
    <property type="entry name" value="OS05G0489500 PROTEIN"/>
    <property type="match status" value="1"/>
</dbReference>
<feature type="coiled-coil region" evidence="5">
    <location>
        <begin position="171"/>
        <end position="207"/>
    </location>
</feature>
<evidence type="ECO:0000313" key="9">
    <source>
        <dbReference type="Proteomes" id="UP001341840"/>
    </source>
</evidence>
<dbReference type="PROSITE" id="PS51999">
    <property type="entry name" value="ZF_GRF"/>
    <property type="match status" value="1"/>
</dbReference>
<dbReference type="EMBL" id="JASCZI010181458">
    <property type="protein sequence ID" value="MED6183700.1"/>
    <property type="molecule type" value="Genomic_DNA"/>
</dbReference>
<organism evidence="8 9">
    <name type="scientific">Stylosanthes scabra</name>
    <dbReference type="NCBI Taxonomy" id="79078"/>
    <lineage>
        <taxon>Eukaryota</taxon>
        <taxon>Viridiplantae</taxon>
        <taxon>Streptophyta</taxon>
        <taxon>Embryophyta</taxon>
        <taxon>Tracheophyta</taxon>
        <taxon>Spermatophyta</taxon>
        <taxon>Magnoliopsida</taxon>
        <taxon>eudicotyledons</taxon>
        <taxon>Gunneridae</taxon>
        <taxon>Pentapetalae</taxon>
        <taxon>rosids</taxon>
        <taxon>fabids</taxon>
        <taxon>Fabales</taxon>
        <taxon>Fabaceae</taxon>
        <taxon>Papilionoideae</taxon>
        <taxon>50 kb inversion clade</taxon>
        <taxon>dalbergioids sensu lato</taxon>
        <taxon>Dalbergieae</taxon>
        <taxon>Pterocarpus clade</taxon>
        <taxon>Stylosanthes</taxon>
    </lineage>
</organism>
<dbReference type="PANTHER" id="PTHR33680">
    <property type="entry name" value="OS07G0190500 PROTEIN"/>
    <property type="match status" value="1"/>
</dbReference>
<reference evidence="8 9" key="1">
    <citation type="journal article" date="2023" name="Plants (Basel)">
        <title>Bridging the Gap: Combining Genomics and Transcriptomics Approaches to Understand Stylosanthes scabra, an Orphan Legume from the Brazilian Caatinga.</title>
        <authorList>
            <person name="Ferreira-Neto J.R.C."/>
            <person name="da Silva M.D."/>
            <person name="Binneck E."/>
            <person name="de Melo N.F."/>
            <person name="da Silva R.H."/>
            <person name="de Melo A.L.T.M."/>
            <person name="Pandolfi V."/>
            <person name="Bustamante F.O."/>
            <person name="Brasileiro-Vidal A.C."/>
            <person name="Benko-Iseppon A.M."/>
        </authorList>
    </citation>
    <scope>NUCLEOTIDE SEQUENCE [LARGE SCALE GENOMIC DNA]</scope>
    <source>
        <tissue evidence="8">Leaves</tissue>
    </source>
</reference>
<evidence type="ECO:0000256" key="2">
    <source>
        <dbReference type="ARBA" id="ARBA00022771"/>
    </source>
</evidence>
<keyword evidence="2 4" id="KW-0863">Zinc-finger</keyword>
<evidence type="ECO:0000256" key="4">
    <source>
        <dbReference type="PROSITE-ProRule" id="PRU01343"/>
    </source>
</evidence>
<dbReference type="Proteomes" id="UP001341840">
    <property type="component" value="Unassembled WGS sequence"/>
</dbReference>
<evidence type="ECO:0000256" key="5">
    <source>
        <dbReference type="SAM" id="Coils"/>
    </source>
</evidence>
<dbReference type="Pfam" id="PF06839">
    <property type="entry name" value="Zn_ribbon_GRF"/>
    <property type="match status" value="1"/>
</dbReference>
<evidence type="ECO:0000259" key="7">
    <source>
        <dbReference type="PROSITE" id="PS51999"/>
    </source>
</evidence>
<protein>
    <recommendedName>
        <fullName evidence="7">GRF-type domain-containing protein</fullName>
    </recommendedName>
</protein>
<evidence type="ECO:0000256" key="6">
    <source>
        <dbReference type="SAM" id="MobiDB-lite"/>
    </source>
</evidence>
<evidence type="ECO:0000256" key="3">
    <source>
        <dbReference type="ARBA" id="ARBA00022833"/>
    </source>
</evidence>
<keyword evidence="5" id="KW-0175">Coiled coil</keyword>
<evidence type="ECO:0000313" key="8">
    <source>
        <dbReference type="EMBL" id="MED6183700.1"/>
    </source>
</evidence>
<gene>
    <name evidence="8" type="ORF">PIB30_040162</name>
</gene>